<evidence type="ECO:0000256" key="1">
    <source>
        <dbReference type="ARBA" id="ARBA00004651"/>
    </source>
</evidence>
<evidence type="ECO:0000313" key="11">
    <source>
        <dbReference type="Proteomes" id="UP000198838"/>
    </source>
</evidence>
<comment type="similarity">
    <text evidence="2 8">Belongs to the nucleobase:cation symporter-2 (NCS2) (TC 2.A.40) family. Azg-like subfamily.</text>
</comment>
<evidence type="ECO:0000256" key="7">
    <source>
        <dbReference type="ARBA" id="ARBA00023136"/>
    </source>
</evidence>
<feature type="transmembrane region" description="Helical" evidence="9">
    <location>
        <begin position="131"/>
        <end position="155"/>
    </location>
</feature>
<evidence type="ECO:0000256" key="3">
    <source>
        <dbReference type="ARBA" id="ARBA00022448"/>
    </source>
</evidence>
<dbReference type="Proteomes" id="UP000198838">
    <property type="component" value="Unassembled WGS sequence"/>
</dbReference>
<feature type="transmembrane region" description="Helical" evidence="9">
    <location>
        <begin position="49"/>
        <end position="68"/>
    </location>
</feature>
<evidence type="ECO:0000313" key="10">
    <source>
        <dbReference type="EMBL" id="SFB20335.1"/>
    </source>
</evidence>
<protein>
    <submittedName>
        <fullName evidence="10">Putative MFS transporter, AGZA family, xanthine/uracil permease</fullName>
    </submittedName>
</protein>
<keyword evidence="5 8" id="KW-0812">Transmembrane</keyword>
<dbReference type="AlphaFoldDB" id="A0A1I0Z3Z3"/>
<dbReference type="EMBL" id="FOJY01000013">
    <property type="protein sequence ID" value="SFB20335.1"/>
    <property type="molecule type" value="Genomic_DNA"/>
</dbReference>
<evidence type="ECO:0000256" key="6">
    <source>
        <dbReference type="ARBA" id="ARBA00022989"/>
    </source>
</evidence>
<organism evidence="10 11">
    <name type="scientific">Acetitomaculum ruminis DSM 5522</name>
    <dbReference type="NCBI Taxonomy" id="1120918"/>
    <lineage>
        <taxon>Bacteria</taxon>
        <taxon>Bacillati</taxon>
        <taxon>Bacillota</taxon>
        <taxon>Clostridia</taxon>
        <taxon>Lachnospirales</taxon>
        <taxon>Lachnospiraceae</taxon>
        <taxon>Acetitomaculum</taxon>
    </lineage>
</organism>
<reference evidence="10 11" key="1">
    <citation type="submission" date="2016-10" db="EMBL/GenBank/DDBJ databases">
        <authorList>
            <person name="de Groot N.N."/>
        </authorList>
    </citation>
    <scope>NUCLEOTIDE SEQUENCE [LARGE SCALE GENOMIC DNA]</scope>
    <source>
        <strain evidence="10 11">DSM 5522</strain>
    </source>
</reference>
<dbReference type="RefSeq" id="WP_092872954.1">
    <property type="nucleotide sequence ID" value="NZ_FOJY01000013.1"/>
</dbReference>
<keyword evidence="3 8" id="KW-0813">Transport</keyword>
<feature type="transmembrane region" description="Helical" evidence="9">
    <location>
        <begin position="390"/>
        <end position="419"/>
    </location>
</feature>
<evidence type="ECO:0000256" key="2">
    <source>
        <dbReference type="ARBA" id="ARBA00005697"/>
    </source>
</evidence>
<dbReference type="STRING" id="1120918.SAMN05216249_1137"/>
<dbReference type="PANTHER" id="PTHR43337:SF1">
    <property type="entry name" value="XANTHINE_URACIL PERMEASE C887.17-RELATED"/>
    <property type="match status" value="1"/>
</dbReference>
<evidence type="ECO:0000256" key="9">
    <source>
        <dbReference type="SAM" id="Phobius"/>
    </source>
</evidence>
<dbReference type="PIRSF" id="PIRSF005353">
    <property type="entry name" value="PbuG"/>
    <property type="match status" value="1"/>
</dbReference>
<dbReference type="InterPro" id="IPR045018">
    <property type="entry name" value="Azg-like"/>
</dbReference>
<proteinExistence type="inferred from homology"/>
<feature type="transmembrane region" description="Helical" evidence="9">
    <location>
        <begin position="75"/>
        <end position="95"/>
    </location>
</feature>
<evidence type="ECO:0000256" key="4">
    <source>
        <dbReference type="ARBA" id="ARBA00022475"/>
    </source>
</evidence>
<dbReference type="OrthoDB" id="9808458at2"/>
<feature type="transmembrane region" description="Helical" evidence="9">
    <location>
        <begin position="334"/>
        <end position="354"/>
    </location>
</feature>
<evidence type="ECO:0000256" key="5">
    <source>
        <dbReference type="ARBA" id="ARBA00022692"/>
    </source>
</evidence>
<comment type="subcellular location">
    <subcellularLocation>
        <location evidence="1 8">Cell membrane</location>
        <topology evidence="1 8">Multi-pass membrane protein</topology>
    </subcellularLocation>
</comment>
<feature type="transmembrane region" description="Helical" evidence="9">
    <location>
        <begin position="258"/>
        <end position="280"/>
    </location>
</feature>
<dbReference type="InterPro" id="IPR006043">
    <property type="entry name" value="NCS2"/>
</dbReference>
<dbReference type="InterPro" id="IPR026033">
    <property type="entry name" value="Azg-like_bact_archaea"/>
</dbReference>
<evidence type="ECO:0000256" key="8">
    <source>
        <dbReference type="PIRNR" id="PIRNR005353"/>
    </source>
</evidence>
<gene>
    <name evidence="10" type="ORF">SAMN05216249_1137</name>
</gene>
<dbReference type="PANTHER" id="PTHR43337">
    <property type="entry name" value="XANTHINE/URACIL PERMEASE C887.17-RELATED"/>
    <property type="match status" value="1"/>
</dbReference>
<dbReference type="GO" id="GO:0005886">
    <property type="term" value="C:plasma membrane"/>
    <property type="evidence" value="ECO:0007669"/>
    <property type="project" value="UniProtKB-SubCell"/>
</dbReference>
<keyword evidence="6 8" id="KW-1133">Transmembrane helix</keyword>
<feature type="transmembrane region" description="Helical" evidence="9">
    <location>
        <begin position="20"/>
        <end position="37"/>
    </location>
</feature>
<keyword evidence="11" id="KW-1185">Reference proteome</keyword>
<name>A0A1I0Z3Z3_9FIRM</name>
<feature type="transmembrane region" description="Helical" evidence="9">
    <location>
        <begin position="200"/>
        <end position="224"/>
    </location>
</feature>
<keyword evidence="7 8" id="KW-0472">Membrane</keyword>
<feature type="transmembrane region" description="Helical" evidence="9">
    <location>
        <begin position="431"/>
        <end position="448"/>
    </location>
</feature>
<feature type="transmembrane region" description="Helical" evidence="9">
    <location>
        <begin position="175"/>
        <end position="193"/>
    </location>
</feature>
<sequence length="449" mass="47242">MLERLFKLKENNTDVKTEIVAGITTFITMAYILAVNPSMLVDAGMDKDAVMLATALAAAFGCLCMGLLSNYPFALAAGMGLNATFTYTLCIGLGVSWKLGLFAVFVEGLVFILLSLVNVREAIFNAIPKNLKFAISTGLGFFITLIGLENAGIVVADESTLVGMANISGDFANQGIAILLTMIGALAIIILMIRGIKGAMLIGIFGVWIIGIILQITGIFQYPISLLPSFKDVNYGALSITFGQCFNLDFTGVDIGKYISLVISLLFIDIFDTLGGIIGLASNTNMLDENGKLPKIKGALLADALATTAGAIFGTSTTTTFVESATGMEAGGRTGLTAITTGFLFLLSCLLAPVFTAIPSFATAPALIVVGVFLMKSVTNIDFGDLSEGFPAFICIAATAFTYSISNGMAFGIISYTVITLLSGKAKEKKLSTLMIILSIIFIINYAAL</sequence>
<dbReference type="Pfam" id="PF00860">
    <property type="entry name" value="Xan_ur_permease"/>
    <property type="match status" value="1"/>
</dbReference>
<accession>A0A1I0Z3Z3</accession>
<feature type="transmembrane region" description="Helical" evidence="9">
    <location>
        <begin position="101"/>
        <end position="119"/>
    </location>
</feature>
<keyword evidence="4 8" id="KW-1003">Cell membrane</keyword>
<dbReference type="GO" id="GO:0005345">
    <property type="term" value="F:purine nucleobase transmembrane transporter activity"/>
    <property type="evidence" value="ECO:0007669"/>
    <property type="project" value="TreeGrafter"/>
</dbReference>